<comment type="subunit">
    <text evidence="11">Part of the signal recognition particle protein translocation system, which is composed of SRP and FtsY. SRP is a ribonucleoprotein composed of Ffh and a 4.5S RNA molecule.</text>
</comment>
<dbReference type="EC" id="3.6.5.4" evidence="11"/>
<evidence type="ECO:0000259" key="14">
    <source>
        <dbReference type="SMART" id="SM00962"/>
    </source>
</evidence>
<reference evidence="16" key="1">
    <citation type="submission" date="2008-01" db="EMBL/GenBank/DDBJ databases">
        <title>Complete sequence of Shewanella halifaxensis HAW-EB4.</title>
        <authorList>
            <consortium name="US DOE Joint Genome Institute"/>
            <person name="Copeland A."/>
            <person name="Lucas S."/>
            <person name="Lapidus A."/>
            <person name="Glavina del Rio T."/>
            <person name="Dalin E."/>
            <person name="Tice H."/>
            <person name="Bruce D."/>
            <person name="Goodwin L."/>
            <person name="Pitluck S."/>
            <person name="Sims D."/>
            <person name="Brettin T."/>
            <person name="Detter J.C."/>
            <person name="Han C."/>
            <person name="Kuske C.R."/>
            <person name="Schmutz J."/>
            <person name="Larimer F."/>
            <person name="Land M."/>
            <person name="Hauser L."/>
            <person name="Kyrpides N."/>
            <person name="Kim E."/>
            <person name="Zhao J.-S."/>
            <person name="Richardson P."/>
        </authorList>
    </citation>
    <scope>NUCLEOTIDE SEQUENCE [LARGE SCALE GENOMIC DNA]</scope>
    <source>
        <strain evidence="16">HAW-EB4</strain>
    </source>
</reference>
<comment type="similarity">
    <text evidence="11">Belongs to the GTP-binding SRP family. FtsY subfamily.</text>
</comment>
<dbReference type="Gene3D" id="1.20.120.140">
    <property type="entry name" value="Signal recognition particle SRP54, nucleotide-binding domain"/>
    <property type="match status" value="1"/>
</dbReference>
<dbReference type="HAMAP" id="MF_00920">
    <property type="entry name" value="FtsY"/>
    <property type="match status" value="1"/>
</dbReference>
<dbReference type="InterPro" id="IPR036225">
    <property type="entry name" value="SRP/SRP_N"/>
</dbReference>
<dbReference type="PANTHER" id="PTHR43134:SF1">
    <property type="entry name" value="SIGNAL RECOGNITION PARTICLE RECEPTOR SUBUNIT ALPHA"/>
    <property type="match status" value="1"/>
</dbReference>
<dbReference type="EMBL" id="CP000931">
    <property type="protein sequence ID" value="ABZ74863.1"/>
    <property type="molecule type" value="Genomic_DNA"/>
</dbReference>
<feature type="coiled-coil region" evidence="12">
    <location>
        <begin position="223"/>
        <end position="275"/>
    </location>
</feature>
<evidence type="ECO:0000313" key="17">
    <source>
        <dbReference type="Proteomes" id="UP000001317"/>
    </source>
</evidence>
<keyword evidence="8 11" id="KW-0675">Receptor</keyword>
<evidence type="ECO:0000256" key="5">
    <source>
        <dbReference type="ARBA" id="ARBA00022801"/>
    </source>
</evidence>
<dbReference type="InterPro" id="IPR027417">
    <property type="entry name" value="P-loop_NTPase"/>
</dbReference>
<dbReference type="eggNOG" id="COG0552">
    <property type="taxonomic scope" value="Bacteria"/>
</dbReference>
<dbReference type="OrthoDB" id="9804720at2"/>
<dbReference type="GO" id="GO:0003924">
    <property type="term" value="F:GTPase activity"/>
    <property type="evidence" value="ECO:0007669"/>
    <property type="project" value="UniProtKB-UniRule"/>
</dbReference>
<dbReference type="RefSeq" id="WP_012275418.1">
    <property type="nucleotide sequence ID" value="NC_010334.1"/>
</dbReference>
<evidence type="ECO:0000256" key="6">
    <source>
        <dbReference type="ARBA" id="ARBA00023134"/>
    </source>
</evidence>
<dbReference type="InterPro" id="IPR004390">
    <property type="entry name" value="SR_rcpt_FtsY"/>
</dbReference>
<dbReference type="Proteomes" id="UP000001317">
    <property type="component" value="Chromosome"/>
</dbReference>
<evidence type="ECO:0000256" key="9">
    <source>
        <dbReference type="ARBA" id="ARBA00048027"/>
    </source>
</evidence>
<dbReference type="CDD" id="cd17874">
    <property type="entry name" value="FtsY"/>
    <property type="match status" value="1"/>
</dbReference>
<gene>
    <name evidence="11" type="primary">ftsY</name>
    <name evidence="16" type="ordered locus">Shal_0287</name>
</gene>
<evidence type="ECO:0000256" key="2">
    <source>
        <dbReference type="ARBA" id="ARBA00022475"/>
    </source>
</evidence>
<keyword evidence="4 11" id="KW-0547">Nucleotide-binding</keyword>
<feature type="binding site" evidence="11">
    <location>
        <begin position="540"/>
        <end position="543"/>
    </location>
    <ligand>
        <name>GTP</name>
        <dbReference type="ChEBI" id="CHEBI:37565"/>
    </ligand>
</feature>
<evidence type="ECO:0000313" key="16">
    <source>
        <dbReference type="EMBL" id="ABZ74863.1"/>
    </source>
</evidence>
<dbReference type="SMART" id="SM00382">
    <property type="entry name" value="AAA"/>
    <property type="match status" value="1"/>
</dbReference>
<feature type="domain" description="SRP54-type proteins GTP-binding" evidence="14">
    <location>
        <begin position="387"/>
        <end position="588"/>
    </location>
</feature>
<comment type="catalytic activity">
    <reaction evidence="9 11">
        <text>GTP + H2O = GDP + phosphate + H(+)</text>
        <dbReference type="Rhea" id="RHEA:19669"/>
        <dbReference type="ChEBI" id="CHEBI:15377"/>
        <dbReference type="ChEBI" id="CHEBI:15378"/>
        <dbReference type="ChEBI" id="CHEBI:37565"/>
        <dbReference type="ChEBI" id="CHEBI:43474"/>
        <dbReference type="ChEBI" id="CHEBI:58189"/>
        <dbReference type="EC" id="3.6.5.4"/>
    </reaction>
</comment>
<keyword evidence="7 11" id="KW-0472">Membrane</keyword>
<keyword evidence="6 11" id="KW-0342">GTP-binding</keyword>
<evidence type="ECO:0000259" key="13">
    <source>
        <dbReference type="SMART" id="SM00382"/>
    </source>
</evidence>
<feature type="binding site" evidence="11">
    <location>
        <begin position="394"/>
        <end position="401"/>
    </location>
    <ligand>
        <name>GTP</name>
        <dbReference type="ChEBI" id="CHEBI:37565"/>
    </ligand>
</feature>
<evidence type="ECO:0000256" key="10">
    <source>
        <dbReference type="ARBA" id="ARBA00053570"/>
    </source>
</evidence>
<evidence type="ECO:0000256" key="4">
    <source>
        <dbReference type="ARBA" id="ARBA00022741"/>
    </source>
</evidence>
<name>B0TNW0_SHEHH</name>
<keyword evidence="17" id="KW-1185">Reference proteome</keyword>
<sequence>MAKKGFFSWFRKDKSNEEAQAVEAAKLEAEKLELEEAEKLELERAEAERLAAEQAETERLAEEARLAVEQAEAERIESERVEAERHAAEQAEAQRVAEETAAEQARLAAELAAQAETQRIEAERLESEREAAEQAEGQRIEAARLESERVIAEQAEAQRVATEQASQAEAARIEAERIEAARIESERVVAEQAESARIAAEQAEAQRIEATRIEAARIEAERIEAARIEAARIEAARIEAERIEAERIEAERIEAERIEAEAADQAAQLEAAEEQQPEPQAKPVKEGLFARLKRGLKRTSESIGSGFIGLFSGKKIDDDLFEELEEQLLIADVGVETTTRLIKNLTEQASRKQLKDGEALYELLREEMQKTLEPVSVPLVPENADGPFVILMVGVNGVGKTTTIGKLAKQYQAQGKSVMLAAGDTFRAAAVEQLQVWGQRNNIPVIAQHTGADSASVLFDALQAARARKVDVLIADTAGRLQNKAHLMDELKKVVRVMKKQDETAPHEVMLTLDASTGQNAISQAQLFQEAVGVTGITISKLDGTAKGGVIFAIADKFGIPIRHIGVGEQIDDLRTFDAKDFIEALFSQTKDDKDAK</sequence>
<evidence type="ECO:0000259" key="15">
    <source>
        <dbReference type="SMART" id="SM00963"/>
    </source>
</evidence>
<keyword evidence="11" id="KW-0997">Cell inner membrane</keyword>
<dbReference type="SUPFAM" id="SSF52540">
    <property type="entry name" value="P-loop containing nucleoside triphosphate hydrolases"/>
    <property type="match status" value="1"/>
</dbReference>
<dbReference type="Gene3D" id="3.40.50.300">
    <property type="entry name" value="P-loop containing nucleotide triphosphate hydrolases"/>
    <property type="match status" value="1"/>
</dbReference>
<dbReference type="InterPro" id="IPR042101">
    <property type="entry name" value="SRP54_N_sf"/>
</dbReference>
<dbReference type="SMART" id="SM00962">
    <property type="entry name" value="SRP54"/>
    <property type="match status" value="1"/>
</dbReference>
<keyword evidence="5 11" id="KW-0378">Hydrolase</keyword>
<dbReference type="SMART" id="SM00963">
    <property type="entry name" value="SRP54_N"/>
    <property type="match status" value="1"/>
</dbReference>
<dbReference type="GO" id="GO:0005047">
    <property type="term" value="F:signal recognition particle binding"/>
    <property type="evidence" value="ECO:0007669"/>
    <property type="project" value="TreeGrafter"/>
</dbReference>
<organism evidence="16 17">
    <name type="scientific">Shewanella halifaxensis (strain HAW-EB4)</name>
    <dbReference type="NCBI Taxonomy" id="458817"/>
    <lineage>
        <taxon>Bacteria</taxon>
        <taxon>Pseudomonadati</taxon>
        <taxon>Pseudomonadota</taxon>
        <taxon>Gammaproteobacteria</taxon>
        <taxon>Alteromonadales</taxon>
        <taxon>Shewanellaceae</taxon>
        <taxon>Shewanella</taxon>
    </lineage>
</organism>
<feature type="domain" description="AAA+ ATPase" evidence="13">
    <location>
        <begin position="386"/>
        <end position="577"/>
    </location>
</feature>
<feature type="domain" description="Signal recognition particle SRP54 helical bundle" evidence="15">
    <location>
        <begin position="292"/>
        <end position="372"/>
    </location>
</feature>
<evidence type="ECO:0000256" key="3">
    <source>
        <dbReference type="ARBA" id="ARBA00022490"/>
    </source>
</evidence>
<dbReference type="InterPro" id="IPR013822">
    <property type="entry name" value="Signal_recog_particl_SRP54_hlx"/>
</dbReference>
<dbReference type="Pfam" id="PF02881">
    <property type="entry name" value="SRP54_N"/>
    <property type="match status" value="1"/>
</dbReference>
<feature type="binding site" evidence="11">
    <location>
        <begin position="476"/>
        <end position="480"/>
    </location>
    <ligand>
        <name>GTP</name>
        <dbReference type="ChEBI" id="CHEBI:37565"/>
    </ligand>
</feature>
<dbReference type="GO" id="GO:0005525">
    <property type="term" value="F:GTP binding"/>
    <property type="evidence" value="ECO:0007669"/>
    <property type="project" value="UniProtKB-UniRule"/>
</dbReference>
<dbReference type="Pfam" id="PF00448">
    <property type="entry name" value="SRP54"/>
    <property type="match status" value="1"/>
</dbReference>
<evidence type="ECO:0000256" key="8">
    <source>
        <dbReference type="ARBA" id="ARBA00023170"/>
    </source>
</evidence>
<proteinExistence type="inferred from homology"/>
<dbReference type="GO" id="GO:0006614">
    <property type="term" value="P:SRP-dependent cotranslational protein targeting to membrane"/>
    <property type="evidence" value="ECO:0007669"/>
    <property type="project" value="InterPro"/>
</dbReference>
<accession>B0TNW0</accession>
<comment type="function">
    <text evidence="10 11">Involved in targeting and insertion of nascent membrane proteins into the cytoplasmic membrane. Acts as a receptor for the complex formed by the signal recognition particle (SRP) and the ribosome-nascent chain (RNC). Interaction with SRP-RNC leads to the transfer of the RNC complex to the Sec translocase for insertion into the membrane, the hydrolysis of GTP by both Ffh and FtsY, and the dissociation of the SRP-FtsY complex into the individual components.</text>
</comment>
<comment type="subcellular location">
    <subcellularLocation>
        <location evidence="11">Cell inner membrane</location>
        <topology evidence="11">Peripheral membrane protein</topology>
        <orientation evidence="11">Cytoplasmic side</orientation>
    </subcellularLocation>
    <subcellularLocation>
        <location evidence="11">Cytoplasm</location>
    </subcellularLocation>
    <subcellularLocation>
        <location evidence="1">Cell membrane</location>
        <topology evidence="1">Peripheral membrane protein</topology>
        <orientation evidence="1">Cytoplasmic side</orientation>
    </subcellularLocation>
</comment>
<dbReference type="GO" id="GO:0005886">
    <property type="term" value="C:plasma membrane"/>
    <property type="evidence" value="ECO:0007669"/>
    <property type="project" value="UniProtKB-SubCell"/>
</dbReference>
<keyword evidence="2 11" id="KW-1003">Cell membrane</keyword>
<evidence type="ECO:0000256" key="7">
    <source>
        <dbReference type="ARBA" id="ARBA00023136"/>
    </source>
</evidence>
<dbReference type="HOGENOM" id="CLU_009301_0_0_6"/>
<keyword evidence="12" id="KW-0175">Coiled coil</keyword>
<dbReference type="InterPro" id="IPR000897">
    <property type="entry name" value="SRP54_GTPase_dom"/>
</dbReference>
<dbReference type="FunFam" id="1.20.120.140:FF:000002">
    <property type="entry name" value="Signal recognition particle receptor FtsY"/>
    <property type="match status" value="1"/>
</dbReference>
<dbReference type="InterPro" id="IPR003593">
    <property type="entry name" value="AAA+_ATPase"/>
</dbReference>
<dbReference type="STRING" id="458817.Shal_0287"/>
<dbReference type="AlphaFoldDB" id="B0TNW0"/>
<dbReference type="SUPFAM" id="SSF47364">
    <property type="entry name" value="Domain of the SRP/SRP receptor G-proteins"/>
    <property type="match status" value="1"/>
</dbReference>
<evidence type="ECO:0000256" key="1">
    <source>
        <dbReference type="ARBA" id="ARBA00004413"/>
    </source>
</evidence>
<dbReference type="FunFam" id="3.40.50.300:FF:000053">
    <property type="entry name" value="Signal recognition particle receptor FtsY"/>
    <property type="match status" value="1"/>
</dbReference>
<dbReference type="NCBIfam" id="TIGR00064">
    <property type="entry name" value="ftsY"/>
    <property type="match status" value="1"/>
</dbReference>
<evidence type="ECO:0000256" key="11">
    <source>
        <dbReference type="HAMAP-Rule" id="MF_00920"/>
    </source>
</evidence>
<keyword evidence="3 11" id="KW-0963">Cytoplasm</keyword>
<protein>
    <recommendedName>
        <fullName evidence="11">Signal recognition particle receptor FtsY</fullName>
        <shortName evidence="11">SRP receptor</shortName>
        <ecNumber evidence="11">3.6.5.4</ecNumber>
    </recommendedName>
</protein>
<dbReference type="PANTHER" id="PTHR43134">
    <property type="entry name" value="SIGNAL RECOGNITION PARTICLE RECEPTOR SUBUNIT ALPHA"/>
    <property type="match status" value="1"/>
</dbReference>
<evidence type="ECO:0000256" key="12">
    <source>
        <dbReference type="SAM" id="Coils"/>
    </source>
</evidence>
<dbReference type="GO" id="GO:0005737">
    <property type="term" value="C:cytoplasm"/>
    <property type="evidence" value="ECO:0007669"/>
    <property type="project" value="UniProtKB-SubCell"/>
</dbReference>
<feature type="coiled-coil region" evidence="12">
    <location>
        <begin position="12"/>
        <end position="148"/>
    </location>
</feature>
<dbReference type="KEGG" id="shl:Shal_0287"/>